<dbReference type="HOGENOM" id="CLU_003180_3_0_1"/>
<dbReference type="GO" id="GO:0070507">
    <property type="term" value="P:regulation of microtubule cytoskeleton organization"/>
    <property type="evidence" value="ECO:0007669"/>
    <property type="project" value="TreeGrafter"/>
</dbReference>
<dbReference type="PROSITE" id="PS50003">
    <property type="entry name" value="PH_DOMAIN"/>
    <property type="match status" value="1"/>
</dbReference>
<organism evidence="5 6">
    <name type="scientific">Tetraodon nigroviridis</name>
    <name type="common">Spotted green pufferfish</name>
    <name type="synonym">Chelonodon nigroviridis</name>
    <dbReference type="NCBI Taxonomy" id="99883"/>
    <lineage>
        <taxon>Eukaryota</taxon>
        <taxon>Metazoa</taxon>
        <taxon>Chordata</taxon>
        <taxon>Craniata</taxon>
        <taxon>Vertebrata</taxon>
        <taxon>Euteleostomi</taxon>
        <taxon>Actinopterygii</taxon>
        <taxon>Neopterygii</taxon>
        <taxon>Teleostei</taxon>
        <taxon>Neoteleostei</taxon>
        <taxon>Acanthomorphata</taxon>
        <taxon>Eupercaria</taxon>
        <taxon>Tetraodontiformes</taxon>
        <taxon>Tetradontoidea</taxon>
        <taxon>Tetraodontidae</taxon>
        <taxon>Tetraodon</taxon>
    </lineage>
</organism>
<dbReference type="InterPro" id="IPR011993">
    <property type="entry name" value="PH-like_dom_sf"/>
</dbReference>
<reference evidence="6" key="1">
    <citation type="journal article" date="2004" name="Nature">
        <title>Genome duplication in the teleost fish Tetraodon nigroviridis reveals the early vertebrate proto-karyotype.</title>
        <authorList>
            <person name="Jaillon O."/>
            <person name="Aury J.-M."/>
            <person name="Brunet F."/>
            <person name="Petit J.-L."/>
            <person name="Stange-Thomann N."/>
            <person name="Mauceli E."/>
            <person name="Bouneau L."/>
            <person name="Fischer C."/>
            <person name="Ozouf-Costaz C."/>
            <person name="Bernot A."/>
            <person name="Nicaud S."/>
            <person name="Jaffe D."/>
            <person name="Fisher S."/>
            <person name="Lutfalla G."/>
            <person name="Dossat C."/>
            <person name="Segurens B."/>
            <person name="Dasilva C."/>
            <person name="Salanoubat M."/>
            <person name="Levy M."/>
            <person name="Boudet N."/>
            <person name="Castellano S."/>
            <person name="Anthouard V."/>
            <person name="Jubin C."/>
            <person name="Castelli V."/>
            <person name="Katinka M."/>
            <person name="Vacherie B."/>
            <person name="Biemont C."/>
            <person name="Skalli Z."/>
            <person name="Cattolico L."/>
            <person name="Poulain J."/>
            <person name="De Berardinis V."/>
            <person name="Cruaud C."/>
            <person name="Duprat S."/>
            <person name="Brottier P."/>
            <person name="Coutanceau J.-P."/>
            <person name="Gouzy J."/>
            <person name="Parra G."/>
            <person name="Lardier G."/>
            <person name="Chapple C."/>
            <person name="McKernan K.J."/>
            <person name="McEwan P."/>
            <person name="Bosak S."/>
            <person name="Kellis M."/>
            <person name="Volff J.-N."/>
            <person name="Guigo R."/>
            <person name="Zody M.C."/>
            <person name="Mesirov J."/>
            <person name="Lindblad-Toh K."/>
            <person name="Birren B."/>
            <person name="Nusbaum C."/>
            <person name="Kahn D."/>
            <person name="Robinson-Rechavi M."/>
            <person name="Laudet V."/>
            <person name="Schachter V."/>
            <person name="Quetier F."/>
            <person name="Saurin W."/>
            <person name="Scarpelli C."/>
            <person name="Wincker P."/>
            <person name="Lander E.S."/>
            <person name="Weissenbach J."/>
            <person name="Roest Crollius H."/>
        </authorList>
    </citation>
    <scope>NUCLEOTIDE SEQUENCE [LARGE SCALE GENOMIC DNA]</scope>
</reference>
<feature type="compositionally biased region" description="Polar residues" evidence="3">
    <location>
        <begin position="167"/>
        <end position="198"/>
    </location>
</feature>
<feature type="coiled-coil region" evidence="2">
    <location>
        <begin position="892"/>
        <end position="965"/>
    </location>
</feature>
<feature type="compositionally biased region" description="Basic and acidic residues" evidence="3">
    <location>
        <begin position="283"/>
        <end position="296"/>
    </location>
</feature>
<dbReference type="Ensembl" id="ENSTNIT00000007271.1">
    <property type="protein sequence ID" value="ENSTNIP00000007114.1"/>
    <property type="gene ID" value="ENSTNIG00000004469.1"/>
</dbReference>
<evidence type="ECO:0000313" key="5">
    <source>
        <dbReference type="Ensembl" id="ENSTNIP00000007114.1"/>
    </source>
</evidence>
<evidence type="ECO:0000259" key="4">
    <source>
        <dbReference type="PROSITE" id="PS50003"/>
    </source>
</evidence>
<dbReference type="Gene3D" id="2.30.29.30">
    <property type="entry name" value="Pleckstrin-homology domain (PH domain)/Phosphotyrosine-binding domain (PTB)"/>
    <property type="match status" value="1"/>
</dbReference>
<accession>H3CFT7</accession>
<dbReference type="FunFam" id="2.30.29.30:FF:000006">
    <property type="entry name" value="Pleckstrin homology like domain family B member 1"/>
    <property type="match status" value="1"/>
</dbReference>
<dbReference type="PANTHER" id="PTHR12156:SF21">
    <property type="entry name" value="PLECKSTRIN HOMOLOGY-LIKE DOMAIN FAMILY B MEMBER 2"/>
    <property type="match status" value="1"/>
</dbReference>
<dbReference type="CDD" id="cd14673">
    <property type="entry name" value="PH_PHLDB1_2"/>
    <property type="match status" value="1"/>
</dbReference>
<feature type="compositionally biased region" description="Polar residues" evidence="3">
    <location>
        <begin position="208"/>
        <end position="218"/>
    </location>
</feature>
<dbReference type="SUPFAM" id="SSF50729">
    <property type="entry name" value="PH domain-like"/>
    <property type="match status" value="1"/>
</dbReference>
<evidence type="ECO:0000313" key="6">
    <source>
        <dbReference type="Proteomes" id="UP000007303"/>
    </source>
</evidence>
<dbReference type="Proteomes" id="UP000007303">
    <property type="component" value="Unassembled WGS sequence"/>
</dbReference>
<dbReference type="GO" id="GO:0045180">
    <property type="term" value="C:basal cortex"/>
    <property type="evidence" value="ECO:0007669"/>
    <property type="project" value="TreeGrafter"/>
</dbReference>
<keyword evidence="6" id="KW-1185">Reference proteome</keyword>
<proteinExistence type="predicted"/>
<name>H3CFT7_TETNG</name>
<evidence type="ECO:0000256" key="3">
    <source>
        <dbReference type="SAM" id="MobiDB-lite"/>
    </source>
</evidence>
<feature type="coiled-coil region" evidence="2">
    <location>
        <begin position="634"/>
        <end position="679"/>
    </location>
</feature>
<keyword evidence="1 2" id="KW-0175">Coiled coil</keyword>
<dbReference type="SMART" id="SM00233">
    <property type="entry name" value="PH"/>
    <property type="match status" value="1"/>
</dbReference>
<dbReference type="AlphaFoldDB" id="H3CFT7"/>
<feature type="compositionally biased region" description="Basic and acidic residues" evidence="3">
    <location>
        <begin position="727"/>
        <end position="760"/>
    </location>
</feature>
<feature type="region of interest" description="Disordered" evidence="3">
    <location>
        <begin position="1"/>
        <end position="24"/>
    </location>
</feature>
<sequence length="1117" mass="124806">PSSSLTCRTSAARNQDSFGGDGRRLHGSGSATLLSTWNGGGSSISVDGGNGLTVPLPSSSPAHAPSAGGAVSMPSSPRLGRRSGTQEPAASSRTRKYSAGSLGGVMGGCHSRSLPRLCPSPSPRENNNGGLASSALPPRRSDVAGGYKLSKDFYNNNYQNPDFNQNSKNQNQASTQLDNLSISPTSTPPDVTISSRSGGSPRVAKKLSLTSANSANSKLTERRGAELDGTPGLELAEGTASLGKTGQGPSAGLGERRQSFGKAGVTPPGAFRERRGSISSLSGKEELTDYHQRQKEERLREQEVERLERQRLETILSLCSELGRAEVDVGGTNTSSASAVADLRKINQELEKLQVGAENGYYDDDLQMRRRRSSGHRDNRAESPAVSLRSFAPSPSPRTQRTHEVHDIIIIPKNYVKLTQTPNLLLINLVLSVKKRTGNGLRAVVTQPWREEEVRSVEEERIQVLNNIEELEQKIKELDNQMEESAREVEVEQALVEAEMESEVAGLQREKEALEALHNKMTDLETMSQQEKEKACVLLQGERDRVERLAQIVCEQRSQLDSCPEATKEPLQEQRKRTDCEVLEMETKRFEDLEFQQLERESRDEEKETLTQQFLTRNRMTTRGESVILSKERLATLKKQATQITQQAQREKESFLKERTNLEEMLQREKEKLAALDRKYADLTGGRGFSLREGYVTVSEISQLYSQLGGGPRAGPYPSLAVPSPESETKPRPEGESSKPPKDEHFRSLEERRRSDKEGGCHLSDTLPRKKPTPSRNPQGAWATRGRSGPNKSHPPLVQSTSCGSILPRILSLSNKEGESRRLHKGTPHLNTLSGGVFPGQPASRAASQTNVYLDAFGFRDNQAFDTMSVDSTDSIETSISACSPDNVSSASTANMAKLEEMERLLREAQAEKRSLLEHKEREMDMRKQALEEERKRREELEKRLQEETSRRQKLIEREVKLREKQRAQSRPLTRYLPVRKDDFDLRAHIESAGHSADTCYHLSISEKTCRGYLVKMGGKIKTWKKRWFVFDRNRRTLSYYADKHEVKLKGVIYFQAIEEVYYDHLKNAHKSPNPSLTFSVKTHDRVYYMVAPSPEAMRIWMDVIVTGAEGYTQFML</sequence>
<feature type="compositionally biased region" description="Low complexity" evidence="3">
    <location>
        <begin position="152"/>
        <end position="166"/>
    </location>
</feature>
<dbReference type="OMA" id="DESSREX"/>
<dbReference type="Pfam" id="PF00169">
    <property type="entry name" value="PH"/>
    <property type="match status" value="1"/>
</dbReference>
<feature type="coiled-coil region" evidence="2">
    <location>
        <begin position="454"/>
        <end position="534"/>
    </location>
</feature>
<dbReference type="InParanoid" id="H3CFT7"/>
<feature type="region of interest" description="Disordered" evidence="3">
    <location>
        <begin position="707"/>
        <end position="803"/>
    </location>
</feature>
<reference evidence="5" key="2">
    <citation type="submission" date="2025-08" db="UniProtKB">
        <authorList>
            <consortium name="Ensembl"/>
        </authorList>
    </citation>
    <scope>IDENTIFICATION</scope>
</reference>
<dbReference type="InterPro" id="IPR001849">
    <property type="entry name" value="PH_domain"/>
</dbReference>
<evidence type="ECO:0000256" key="2">
    <source>
        <dbReference type="SAM" id="Coils"/>
    </source>
</evidence>
<feature type="domain" description="PH" evidence="4">
    <location>
        <begin position="1007"/>
        <end position="1110"/>
    </location>
</feature>
<feature type="region of interest" description="Disordered" evidence="3">
    <location>
        <begin position="366"/>
        <end position="400"/>
    </location>
</feature>
<dbReference type="PANTHER" id="PTHR12156">
    <property type="entry name" value="PLECKSTRIN HOMOLOGY-LIKE DOMAIN, FAMILY B, MEMBER 3"/>
    <property type="match status" value="1"/>
</dbReference>
<feature type="region of interest" description="Disordered" evidence="3">
    <location>
        <begin position="38"/>
        <end position="296"/>
    </location>
</feature>
<dbReference type="InterPro" id="IPR037810">
    <property type="entry name" value="PHLDB1/2/3_PH"/>
</dbReference>
<dbReference type="GeneTree" id="ENSGT00940000156371"/>
<reference evidence="5" key="3">
    <citation type="submission" date="2025-09" db="UniProtKB">
        <authorList>
            <consortium name="Ensembl"/>
        </authorList>
    </citation>
    <scope>IDENTIFICATION</scope>
</reference>
<feature type="compositionally biased region" description="Polar residues" evidence="3">
    <location>
        <begin position="83"/>
        <end position="92"/>
    </location>
</feature>
<dbReference type="InterPro" id="IPR052212">
    <property type="entry name" value="PH-like_domain"/>
</dbReference>
<feature type="compositionally biased region" description="Polar residues" evidence="3">
    <location>
        <begin position="1"/>
        <end position="17"/>
    </location>
</feature>
<feature type="compositionally biased region" description="Low complexity" evidence="3">
    <location>
        <begin position="55"/>
        <end position="70"/>
    </location>
</feature>
<protein>
    <submittedName>
        <fullName evidence="5">Pleckstrin homology-like domain, family B, member 2b</fullName>
    </submittedName>
</protein>
<evidence type="ECO:0000256" key="1">
    <source>
        <dbReference type="ARBA" id="ARBA00023054"/>
    </source>
</evidence>